<evidence type="ECO:0000256" key="2">
    <source>
        <dbReference type="SAM" id="Phobius"/>
    </source>
</evidence>
<evidence type="ECO:0000313" key="3">
    <source>
        <dbReference type="EMBL" id="MBW0496339.1"/>
    </source>
</evidence>
<accession>A0A9Q3D3U3</accession>
<dbReference type="EMBL" id="AVOT02013567">
    <property type="protein sequence ID" value="MBW0496339.1"/>
    <property type="molecule type" value="Genomic_DNA"/>
</dbReference>
<feature type="compositionally biased region" description="Basic residues" evidence="1">
    <location>
        <begin position="101"/>
        <end position="116"/>
    </location>
</feature>
<dbReference type="AlphaFoldDB" id="A0A9Q3D3U3"/>
<sequence length="136" mass="15679">MTFSSSETVQPDNSMRECISRLWVGPPHSFHSLIHKPIFNFIHSKKMVPSKITFIFLICILTFHLALAEKPLPKKILEKEIPARKDPTTKKPVSSPPSKRSQTKYVRRGKKSKLHVASHVDQDARDEYLYVDRQAI</sequence>
<protein>
    <recommendedName>
        <fullName evidence="5">Transmembrane protein</fullName>
    </recommendedName>
</protein>
<organism evidence="3 4">
    <name type="scientific">Austropuccinia psidii MF-1</name>
    <dbReference type="NCBI Taxonomy" id="1389203"/>
    <lineage>
        <taxon>Eukaryota</taxon>
        <taxon>Fungi</taxon>
        <taxon>Dikarya</taxon>
        <taxon>Basidiomycota</taxon>
        <taxon>Pucciniomycotina</taxon>
        <taxon>Pucciniomycetes</taxon>
        <taxon>Pucciniales</taxon>
        <taxon>Sphaerophragmiaceae</taxon>
        <taxon>Austropuccinia</taxon>
    </lineage>
</organism>
<proteinExistence type="predicted"/>
<evidence type="ECO:0000313" key="4">
    <source>
        <dbReference type="Proteomes" id="UP000765509"/>
    </source>
</evidence>
<keyword evidence="2" id="KW-1133">Transmembrane helix</keyword>
<gene>
    <name evidence="3" type="ORF">O181_036054</name>
</gene>
<keyword evidence="2" id="KW-0472">Membrane</keyword>
<keyword evidence="2" id="KW-0812">Transmembrane</keyword>
<name>A0A9Q3D3U3_9BASI</name>
<feature type="compositionally biased region" description="Basic and acidic residues" evidence="1">
    <location>
        <begin position="78"/>
        <end position="89"/>
    </location>
</feature>
<keyword evidence="4" id="KW-1185">Reference proteome</keyword>
<evidence type="ECO:0008006" key="5">
    <source>
        <dbReference type="Google" id="ProtNLM"/>
    </source>
</evidence>
<feature type="transmembrane region" description="Helical" evidence="2">
    <location>
        <begin position="48"/>
        <end position="67"/>
    </location>
</feature>
<feature type="region of interest" description="Disordered" evidence="1">
    <location>
        <begin position="78"/>
        <end position="117"/>
    </location>
</feature>
<evidence type="ECO:0000256" key="1">
    <source>
        <dbReference type="SAM" id="MobiDB-lite"/>
    </source>
</evidence>
<feature type="compositionally biased region" description="Low complexity" evidence="1">
    <location>
        <begin position="90"/>
        <end position="100"/>
    </location>
</feature>
<reference evidence="3" key="1">
    <citation type="submission" date="2021-03" db="EMBL/GenBank/DDBJ databases">
        <title>Draft genome sequence of rust myrtle Austropuccinia psidii MF-1, a brazilian biotype.</title>
        <authorList>
            <person name="Quecine M.C."/>
            <person name="Pachon D.M.R."/>
            <person name="Bonatelli M.L."/>
            <person name="Correr F.H."/>
            <person name="Franceschini L.M."/>
            <person name="Leite T.F."/>
            <person name="Margarido G.R.A."/>
            <person name="Almeida C.A."/>
            <person name="Ferrarezi J.A."/>
            <person name="Labate C.A."/>
        </authorList>
    </citation>
    <scope>NUCLEOTIDE SEQUENCE</scope>
    <source>
        <strain evidence="3">MF-1</strain>
    </source>
</reference>
<dbReference type="Proteomes" id="UP000765509">
    <property type="component" value="Unassembled WGS sequence"/>
</dbReference>
<comment type="caution">
    <text evidence="3">The sequence shown here is derived from an EMBL/GenBank/DDBJ whole genome shotgun (WGS) entry which is preliminary data.</text>
</comment>